<accession>A0A3N4KYU9</accession>
<feature type="region of interest" description="Disordered" evidence="1">
    <location>
        <begin position="52"/>
        <end position="81"/>
    </location>
</feature>
<dbReference type="EMBL" id="ML119112">
    <property type="protein sequence ID" value="RPB15744.1"/>
    <property type="molecule type" value="Genomic_DNA"/>
</dbReference>
<dbReference type="InParanoid" id="A0A3N4KYU9"/>
<dbReference type="STRING" id="1392247.A0A3N4KYU9"/>
<evidence type="ECO:0000313" key="3">
    <source>
        <dbReference type="Proteomes" id="UP000277580"/>
    </source>
</evidence>
<gene>
    <name evidence="2" type="ORF">P167DRAFT_542886</name>
</gene>
<organism evidence="2 3">
    <name type="scientific">Morchella conica CCBAS932</name>
    <dbReference type="NCBI Taxonomy" id="1392247"/>
    <lineage>
        <taxon>Eukaryota</taxon>
        <taxon>Fungi</taxon>
        <taxon>Dikarya</taxon>
        <taxon>Ascomycota</taxon>
        <taxon>Pezizomycotina</taxon>
        <taxon>Pezizomycetes</taxon>
        <taxon>Pezizales</taxon>
        <taxon>Morchellaceae</taxon>
        <taxon>Morchella</taxon>
    </lineage>
</organism>
<dbReference type="Proteomes" id="UP000277580">
    <property type="component" value="Unassembled WGS sequence"/>
</dbReference>
<feature type="compositionally biased region" description="Basic and acidic residues" evidence="1">
    <location>
        <begin position="71"/>
        <end position="81"/>
    </location>
</feature>
<name>A0A3N4KYU9_9PEZI</name>
<sequence>MPKFTNPTLMHTKAGTLKSPSYLQGQKKADCVKSHRLADIITKQCTPFLARQAATQSGGQSGGQAAGQSAEPKKAQSDRELERDINKWMCLSEGMKATCEEAKANGAKSFKIFKGKIGSIIEVFFDVDISQPLNKVGTLVNKSLEEINKTALTYEQVEVPAVPGAFYLALDKNYTRMFVYFSKGFEMVYGVEIGNWVLESTTYNIEEYSELQPPDIPGAKNIRHAEYKNWLLANPHLCCPDWSRAGVYHWGMWMERGHNDDAVITKDTLKTSQHMNPVLLRLFTSLGNLTRAKRILLGAVDKDNRDLCIKMITALPKEEKQQWATDDQECFSLRACLINPFTEPHYDIGDLKDGWAVMAQMGEFTGADFCIREMNRGFTLFGFNNA</sequence>
<dbReference type="AlphaFoldDB" id="A0A3N4KYU9"/>
<dbReference type="OrthoDB" id="4638065at2759"/>
<proteinExistence type="predicted"/>
<evidence type="ECO:0000256" key="1">
    <source>
        <dbReference type="SAM" id="MobiDB-lite"/>
    </source>
</evidence>
<protein>
    <submittedName>
        <fullName evidence="2">Uncharacterized protein</fullName>
    </submittedName>
</protein>
<reference evidence="2 3" key="1">
    <citation type="journal article" date="2018" name="Nat. Ecol. Evol.">
        <title>Pezizomycetes genomes reveal the molecular basis of ectomycorrhizal truffle lifestyle.</title>
        <authorList>
            <person name="Murat C."/>
            <person name="Payen T."/>
            <person name="Noel B."/>
            <person name="Kuo A."/>
            <person name="Morin E."/>
            <person name="Chen J."/>
            <person name="Kohler A."/>
            <person name="Krizsan K."/>
            <person name="Balestrini R."/>
            <person name="Da Silva C."/>
            <person name="Montanini B."/>
            <person name="Hainaut M."/>
            <person name="Levati E."/>
            <person name="Barry K.W."/>
            <person name="Belfiori B."/>
            <person name="Cichocki N."/>
            <person name="Clum A."/>
            <person name="Dockter R.B."/>
            <person name="Fauchery L."/>
            <person name="Guy J."/>
            <person name="Iotti M."/>
            <person name="Le Tacon F."/>
            <person name="Lindquist E.A."/>
            <person name="Lipzen A."/>
            <person name="Malagnac F."/>
            <person name="Mello A."/>
            <person name="Molinier V."/>
            <person name="Miyauchi S."/>
            <person name="Poulain J."/>
            <person name="Riccioni C."/>
            <person name="Rubini A."/>
            <person name="Sitrit Y."/>
            <person name="Splivallo R."/>
            <person name="Traeger S."/>
            <person name="Wang M."/>
            <person name="Zifcakova L."/>
            <person name="Wipf D."/>
            <person name="Zambonelli A."/>
            <person name="Paolocci F."/>
            <person name="Nowrousian M."/>
            <person name="Ottonello S."/>
            <person name="Baldrian P."/>
            <person name="Spatafora J.W."/>
            <person name="Henrissat B."/>
            <person name="Nagy L.G."/>
            <person name="Aury J.M."/>
            <person name="Wincker P."/>
            <person name="Grigoriev I.V."/>
            <person name="Bonfante P."/>
            <person name="Martin F.M."/>
        </authorList>
    </citation>
    <scope>NUCLEOTIDE SEQUENCE [LARGE SCALE GENOMIC DNA]</scope>
    <source>
        <strain evidence="2 3">CCBAS932</strain>
    </source>
</reference>
<keyword evidence="3" id="KW-1185">Reference proteome</keyword>
<evidence type="ECO:0000313" key="2">
    <source>
        <dbReference type="EMBL" id="RPB15744.1"/>
    </source>
</evidence>